<comment type="caution">
    <text evidence="1">The sequence shown here is derived from an EMBL/GenBank/DDBJ whole genome shotgun (WGS) entry which is preliminary data.</text>
</comment>
<organism evidence="1 2">
    <name type="scientific">Chryseobacterium ginsengisoli</name>
    <dbReference type="NCBI Taxonomy" id="363853"/>
    <lineage>
        <taxon>Bacteria</taxon>
        <taxon>Pseudomonadati</taxon>
        <taxon>Bacteroidota</taxon>
        <taxon>Flavobacteriia</taxon>
        <taxon>Flavobacteriales</taxon>
        <taxon>Weeksellaceae</taxon>
        <taxon>Chryseobacterium group</taxon>
        <taxon>Chryseobacterium</taxon>
    </lineage>
</organism>
<evidence type="ECO:0000313" key="2">
    <source>
        <dbReference type="Proteomes" id="UP001500353"/>
    </source>
</evidence>
<protein>
    <submittedName>
        <fullName evidence="1">Uncharacterized protein</fullName>
    </submittedName>
</protein>
<accession>A0ABP9MNP5</accession>
<dbReference type="Proteomes" id="UP001500353">
    <property type="component" value="Unassembled WGS sequence"/>
</dbReference>
<dbReference type="EMBL" id="BAABHX010000006">
    <property type="protein sequence ID" value="GAA5098109.1"/>
    <property type="molecule type" value="Genomic_DNA"/>
</dbReference>
<reference evidence="2" key="1">
    <citation type="journal article" date="2019" name="Int. J. Syst. Evol. Microbiol.">
        <title>The Global Catalogue of Microorganisms (GCM) 10K type strain sequencing project: providing services to taxonomists for standard genome sequencing and annotation.</title>
        <authorList>
            <consortium name="The Broad Institute Genomics Platform"/>
            <consortium name="The Broad Institute Genome Sequencing Center for Infectious Disease"/>
            <person name="Wu L."/>
            <person name="Ma J."/>
        </authorList>
    </citation>
    <scope>NUCLEOTIDE SEQUENCE [LARGE SCALE GENOMIC DNA]</scope>
    <source>
        <strain evidence="2">JCM 18019</strain>
    </source>
</reference>
<name>A0ABP9MNP5_9FLAO</name>
<proteinExistence type="predicted"/>
<evidence type="ECO:0000313" key="1">
    <source>
        <dbReference type="EMBL" id="GAA5098109.1"/>
    </source>
</evidence>
<sequence length="1287" mass="152331">MQYPSFRTDVKIFIICKLFQYNQPINFDLNLITNHLLNILIKKRIKFSKRFQQLIIQFCGILAQRKTNPKIILDILAFIIIKPLERIPYFYNYSDKDEEIAMDITLAKETLIFSLNNSEATIESFFPDKFRNIDKIKDYEKRKSIESDKKEFVSFYKYAVRIYQLRSDLLTERITQSECLSKFETICSNIGSDYELKYQYGYQINDRLTFLSGKLAEIALFFKEKAERIDFIIKSLDNQTDKLKLRFEVLSKTILIEDLIKNSFKILAESDEIIKDSDLSAKEATDNYTKCLLFSSKIDNAFSQYFFDEAIKATSEIDYEAFSQILCIYYLSEIGINKPNPQLAYHYARFVEYCDIKLGSYDKKHFPYREGLLGIANIDTPSMFATICRWHHRNVVRIGEEITSLIKIAVEKGYINHIVAGSMTLLKTNYNFKELESLYKLLIQKFDQTGNSELKSKYIDSEYKNLRLNKDKHFTRKIYDEIKSGKFIDSNIVNEIKNYTEFLDRLEDKKTNTYTSNGFKKEEFAHNIDLNKLDYTSTKEIEKAIDQIVLDNIETYNHRWKIENLFADILNKCSPDEYTLFLSVLVEVDPSLLDFNSFEITLKKAFTQWDYYPAVKIWKKENFNNVISTKLQHFDYGNTLNIWSLREFASLFNIDNIQLADALVGILPQKVDLLTDESIYSSFELIKSKLNPDENEQLLSWVLERWNSKIKPEVADGVWTKDLNTPADSDINVANLLRFILGHPDKKLRWRAIHSIRRLASLNNVGILKVLLDKQNEKDCFPFQNKDYIYYWMSAKLYLWIAIDRISIENPKILIPFKDVFYKELKSEALPHVLIRHYIKKSCLNLYKFDQSIFTDIELQSIEGINKSKLGYVEEKQYSRQQRRYSSKSKQKWKFRFDSIDTLPYWYSRIGDIFNLSEYDVADIADQFISEKWGYVGKPNDDDYLRSQLYDRDWYLTRNDHGSNPEIEDLSTYFEYHAMYCAANFFLEHEPFMKTDYSDYWDSWEGWLNSEANAFDDFWLSDIRTAIPLKLDYWKNNVESFNLLWRDSIPEEYFDENVGFSKENKNEFLNVYGAIKKYTGENQETITFTSCLVSNRGSEALLRALNTTKDSYDYYLPLEKDSDNDDSEIDEVDFKFKGWLRESRSEYDGLDTNDSLFTDSSKGYFVFGDIVNSYFNIKYNNIYTRGYFEDNEVSIYENWNEITDDNYRKYNTDTETSGCFFKVKSEFILNFLKLEQKSLIIRCIVDRQLEERNYRERNSDNRNQVKLYLIKSDGTVKTLRGTDYKIG</sequence>
<gene>
    <name evidence="1" type="ORF">GCM10023210_33940</name>
</gene>
<keyword evidence="2" id="KW-1185">Reference proteome</keyword>